<organism evidence="2 3">
    <name type="scientific">Nezara viridula</name>
    <name type="common">Southern green stink bug</name>
    <name type="synonym">Cimex viridulus</name>
    <dbReference type="NCBI Taxonomy" id="85310"/>
    <lineage>
        <taxon>Eukaryota</taxon>
        <taxon>Metazoa</taxon>
        <taxon>Ecdysozoa</taxon>
        <taxon>Arthropoda</taxon>
        <taxon>Hexapoda</taxon>
        <taxon>Insecta</taxon>
        <taxon>Pterygota</taxon>
        <taxon>Neoptera</taxon>
        <taxon>Paraneoptera</taxon>
        <taxon>Hemiptera</taxon>
        <taxon>Heteroptera</taxon>
        <taxon>Panheteroptera</taxon>
        <taxon>Pentatomomorpha</taxon>
        <taxon>Pentatomoidea</taxon>
        <taxon>Pentatomidae</taxon>
        <taxon>Pentatominae</taxon>
        <taxon>Nezara</taxon>
    </lineage>
</organism>
<keyword evidence="1" id="KW-0472">Membrane</keyword>
<evidence type="ECO:0000313" key="2">
    <source>
        <dbReference type="EMBL" id="CAH1401908.1"/>
    </source>
</evidence>
<protein>
    <submittedName>
        <fullName evidence="2">Uncharacterized protein</fullName>
    </submittedName>
</protein>
<accession>A0A9P0HG78</accession>
<keyword evidence="1" id="KW-1133">Transmembrane helix</keyword>
<keyword evidence="3" id="KW-1185">Reference proteome</keyword>
<proteinExistence type="predicted"/>
<keyword evidence="1" id="KW-0812">Transmembrane</keyword>
<evidence type="ECO:0000313" key="3">
    <source>
        <dbReference type="Proteomes" id="UP001152798"/>
    </source>
</evidence>
<dbReference type="Proteomes" id="UP001152798">
    <property type="component" value="Chromosome 5"/>
</dbReference>
<dbReference type="EMBL" id="OV725081">
    <property type="protein sequence ID" value="CAH1401908.1"/>
    <property type="molecule type" value="Genomic_DNA"/>
</dbReference>
<feature type="transmembrane region" description="Helical" evidence="1">
    <location>
        <begin position="12"/>
        <end position="31"/>
    </location>
</feature>
<gene>
    <name evidence="2" type="ORF">NEZAVI_LOCUS10844</name>
</gene>
<sequence length="60" mass="7246">MMYHQCNYYQLFIQVLIIMEVINFSFNYAYIKYMVIYSKEKIVFITSEIKTTATAVMKII</sequence>
<dbReference type="AlphaFoldDB" id="A0A9P0HG78"/>
<name>A0A9P0HG78_NEZVI</name>
<evidence type="ECO:0000256" key="1">
    <source>
        <dbReference type="SAM" id="Phobius"/>
    </source>
</evidence>
<reference evidence="2" key="1">
    <citation type="submission" date="2022-01" db="EMBL/GenBank/DDBJ databases">
        <authorList>
            <person name="King R."/>
        </authorList>
    </citation>
    <scope>NUCLEOTIDE SEQUENCE</scope>
</reference>